<evidence type="ECO:0000256" key="2">
    <source>
        <dbReference type="ARBA" id="ARBA00022692"/>
    </source>
</evidence>
<dbReference type="InterPro" id="IPR039261">
    <property type="entry name" value="FNR_nucleotide-bd"/>
</dbReference>
<dbReference type="SFLD" id="SFLDS00052">
    <property type="entry name" value="Ferric_Reductase_Domain"/>
    <property type="match status" value="1"/>
</dbReference>
<organism evidence="8 9">
    <name type="scientific">Trypanosoma equiperdum</name>
    <dbReference type="NCBI Taxonomy" id="5694"/>
    <lineage>
        <taxon>Eukaryota</taxon>
        <taxon>Discoba</taxon>
        <taxon>Euglenozoa</taxon>
        <taxon>Kinetoplastea</taxon>
        <taxon>Metakinetoplastina</taxon>
        <taxon>Trypanosomatida</taxon>
        <taxon>Trypanosomatidae</taxon>
        <taxon>Trypanosoma</taxon>
    </lineage>
</organism>
<dbReference type="SFLD" id="SFLDG01168">
    <property type="entry name" value="Ferric_reductase_subgroup_(FRE"/>
    <property type="match status" value="1"/>
</dbReference>
<dbReference type="Pfam" id="PF08022">
    <property type="entry name" value="FAD_binding_8"/>
    <property type="match status" value="1"/>
</dbReference>
<evidence type="ECO:0000313" key="9">
    <source>
        <dbReference type="Proteomes" id="UP000195570"/>
    </source>
</evidence>
<comment type="caution">
    <text evidence="8">The sequence shown here is derived from an EMBL/GenBank/DDBJ whole genome shotgun (WGS) entry which is preliminary data.</text>
</comment>
<dbReference type="InterPro" id="IPR013121">
    <property type="entry name" value="Fe_red_NAD-bd_6"/>
</dbReference>
<dbReference type="SUPFAM" id="SSF52343">
    <property type="entry name" value="Ferredoxin reductase-like, C-terminal NADP-linked domain"/>
    <property type="match status" value="1"/>
</dbReference>
<feature type="transmembrane region" description="Helical" evidence="6">
    <location>
        <begin position="403"/>
        <end position="425"/>
    </location>
</feature>
<evidence type="ECO:0000256" key="4">
    <source>
        <dbReference type="ARBA" id="ARBA00023002"/>
    </source>
</evidence>
<dbReference type="RefSeq" id="XP_067080895.1">
    <property type="nucleotide sequence ID" value="XM_067224794.1"/>
</dbReference>
<proteinExistence type="predicted"/>
<comment type="subcellular location">
    <subcellularLocation>
        <location evidence="1">Membrane</location>
        <topology evidence="1">Multi-pass membrane protein</topology>
    </subcellularLocation>
</comment>
<dbReference type="InterPro" id="IPR017938">
    <property type="entry name" value="Riboflavin_synthase-like_b-brl"/>
</dbReference>
<dbReference type="Proteomes" id="UP000195570">
    <property type="component" value="Unassembled WGS sequence"/>
</dbReference>
<dbReference type="PANTHER" id="PTHR11972">
    <property type="entry name" value="NADPH OXIDASE"/>
    <property type="match status" value="1"/>
</dbReference>
<protein>
    <submittedName>
        <fullName evidence="8">Ferric reductase transmembrane protein, putative</fullName>
        <ecNumber evidence="8">1.16.1.7</ecNumber>
    </submittedName>
</protein>
<dbReference type="PROSITE" id="PS51384">
    <property type="entry name" value="FAD_FR"/>
    <property type="match status" value="1"/>
</dbReference>
<evidence type="ECO:0000313" key="8">
    <source>
        <dbReference type="EMBL" id="SCU70018.1"/>
    </source>
</evidence>
<feature type="transmembrane region" description="Helical" evidence="6">
    <location>
        <begin position="452"/>
        <end position="471"/>
    </location>
</feature>
<dbReference type="Pfam" id="PF08030">
    <property type="entry name" value="NAD_binding_6"/>
    <property type="match status" value="1"/>
</dbReference>
<dbReference type="EC" id="1.16.1.7" evidence="8"/>
<dbReference type="InterPro" id="IPR013112">
    <property type="entry name" value="FAD-bd_8"/>
</dbReference>
<accession>A0A1G4ICL0</accession>
<dbReference type="Gene3D" id="3.40.50.80">
    <property type="entry name" value="Nucleotide-binding domain of ferredoxin-NADP reductase (FNR) module"/>
    <property type="match status" value="1"/>
</dbReference>
<feature type="transmembrane region" description="Helical" evidence="6">
    <location>
        <begin position="96"/>
        <end position="119"/>
    </location>
</feature>
<reference evidence="8" key="1">
    <citation type="submission" date="2016-09" db="EMBL/GenBank/DDBJ databases">
        <authorList>
            <person name="Hebert L."/>
            <person name="Moumen B."/>
        </authorList>
    </citation>
    <scope>NUCLEOTIDE SEQUENCE [LARGE SCALE GENOMIC DNA]</scope>
    <source>
        <strain evidence="8">OVI</strain>
    </source>
</reference>
<feature type="transmembrane region" description="Helical" evidence="6">
    <location>
        <begin position="284"/>
        <end position="304"/>
    </location>
</feature>
<dbReference type="InterPro" id="IPR013130">
    <property type="entry name" value="Fe3_Rdtase_TM_dom"/>
</dbReference>
<dbReference type="InterPro" id="IPR017927">
    <property type="entry name" value="FAD-bd_FR_type"/>
</dbReference>
<keyword evidence="2 6" id="KW-0812">Transmembrane</keyword>
<dbReference type="InterPro" id="IPR050369">
    <property type="entry name" value="RBOH/FRE"/>
</dbReference>
<dbReference type="CDD" id="cd06186">
    <property type="entry name" value="NOX_Duox_like_FAD_NADP"/>
    <property type="match status" value="1"/>
</dbReference>
<keyword evidence="4 8" id="KW-0560">Oxidoreductase</keyword>
<keyword evidence="5 6" id="KW-0472">Membrane</keyword>
<dbReference type="GO" id="GO:0140618">
    <property type="term" value="F:ferric-chelate reductase (NADH) activity"/>
    <property type="evidence" value="ECO:0007669"/>
    <property type="project" value="UniProtKB-EC"/>
</dbReference>
<feature type="transmembrane region" description="Helical" evidence="6">
    <location>
        <begin position="364"/>
        <end position="382"/>
    </location>
</feature>
<evidence type="ECO:0000256" key="5">
    <source>
        <dbReference type="ARBA" id="ARBA00023136"/>
    </source>
</evidence>
<feature type="transmembrane region" description="Helical" evidence="6">
    <location>
        <begin position="148"/>
        <end position="171"/>
    </location>
</feature>
<dbReference type="EMBL" id="CZPT02001346">
    <property type="protein sequence ID" value="SCU70018.1"/>
    <property type="molecule type" value="Genomic_DNA"/>
</dbReference>
<evidence type="ECO:0000256" key="1">
    <source>
        <dbReference type="ARBA" id="ARBA00004141"/>
    </source>
</evidence>
<dbReference type="AlphaFoldDB" id="A0A1G4ICL0"/>
<dbReference type="VEuPathDB" id="TriTrypDB:TEOVI_000158700"/>
<dbReference type="SUPFAM" id="SSF63380">
    <property type="entry name" value="Riboflavin synthase domain-like"/>
    <property type="match status" value="1"/>
</dbReference>
<evidence type="ECO:0000256" key="6">
    <source>
        <dbReference type="SAM" id="Phobius"/>
    </source>
</evidence>
<dbReference type="GeneID" id="92375527"/>
<feature type="transmembrane region" description="Helical" evidence="6">
    <location>
        <begin position="325"/>
        <end position="344"/>
    </location>
</feature>
<evidence type="ECO:0000259" key="7">
    <source>
        <dbReference type="PROSITE" id="PS51384"/>
    </source>
</evidence>
<feature type="transmembrane region" description="Helical" evidence="6">
    <location>
        <begin position="62"/>
        <end position="84"/>
    </location>
</feature>
<evidence type="ECO:0000256" key="3">
    <source>
        <dbReference type="ARBA" id="ARBA00022989"/>
    </source>
</evidence>
<keyword evidence="9" id="KW-1185">Reference proteome</keyword>
<feature type="transmembrane region" description="Helical" evidence="6">
    <location>
        <begin position="200"/>
        <end position="220"/>
    </location>
</feature>
<dbReference type="PANTHER" id="PTHR11972:SF69">
    <property type="entry name" value="FERRIC REDUCTION OXIDASE 6-RELATED"/>
    <property type="match status" value="1"/>
</dbReference>
<sequence length="779" mass="87350">MDLIPHITRTGYDVSTLVAARKLLFVGAISVCIAVLGLLLWFKAEMFNNVGPHPSNWAGYDALNFIGLFSFGVFSTLGVSLLYVGTSTLACIHGGILGLILMGMLGLVFVVLGGLGAVWGSETMQCLAVFCTGSTASTNRGGRPEAGVAFRSGLGLAAFLSFVPIGVVILFQAARRVFGVDPFWTGHKGRRFVSDRFAPLLRFLFAVAFVSFWAVVSLYMPNSLESFLPVRIARNARMLSSHNYTLCRTEPHTYTCPDLPWSWIRTRNLVINDEVVLKAYPSNLIFYGYLFVILLTTALIRSFRYGRRFLKRRCPVLRDYTYGEVGFLFLTFSMIVLFFLYWIQGHNFKQRYTDISNDTVSSERWYRSMGQLAVAFLSLSIFPVSRYSVLHSILGTSWESSIWVHRLLGYGALLGIVGHAIGWYVRCFELGVFPQGIFSIPAVDPPGNRDDYTIPLITLTTLFSLVSTIIFALEPLRRRFYELFYYAHIVTFYMLVPVVLWHAASAWEYFLPGLTIWFLDWLLRIYRRGSTVDLVSATASGSFVEIRFRHGSLGALPGQFVFVNVPNISLLQWHPFSIMCEHEGYYLLYIKSMGEGTWTEKLGKLVCRRGLKFKLYVEGPCGRALDINEHQNILFVAGGIGITPCASVYSHICDRMALGLRSPTPMLLWSVRDRELLLLMSQLWQGGDLSAVSTSSTIEEAPSDRIQVFFTGGCNVEDGEYTCVVNERMDIFDRIPQVIAGKDPRTVLLFACGPPGLVELARSVAHSLGVDFHQETFLL</sequence>
<dbReference type="Pfam" id="PF01794">
    <property type="entry name" value="Ferric_reduct"/>
    <property type="match status" value="1"/>
</dbReference>
<feature type="transmembrane region" description="Helical" evidence="6">
    <location>
        <begin position="23"/>
        <end position="42"/>
    </location>
</feature>
<keyword evidence="3 6" id="KW-1133">Transmembrane helix</keyword>
<feature type="transmembrane region" description="Helical" evidence="6">
    <location>
        <begin position="483"/>
        <end position="503"/>
    </location>
</feature>
<gene>
    <name evidence="8" type="ORF">TEOVI_000158700</name>
</gene>
<dbReference type="GO" id="GO:0005886">
    <property type="term" value="C:plasma membrane"/>
    <property type="evidence" value="ECO:0007669"/>
    <property type="project" value="TreeGrafter"/>
</dbReference>
<feature type="domain" description="FAD-binding FR-type" evidence="7">
    <location>
        <begin position="524"/>
        <end position="627"/>
    </location>
</feature>
<name>A0A1G4ICL0_TRYEQ</name>